<accession>A0AAD4KJ34</accession>
<protein>
    <submittedName>
        <fullName evidence="2">Uncharacterized protein</fullName>
    </submittedName>
</protein>
<dbReference type="AlphaFoldDB" id="A0AAD4KJ34"/>
<evidence type="ECO:0000256" key="1">
    <source>
        <dbReference type="SAM" id="MobiDB-lite"/>
    </source>
</evidence>
<reference evidence="2" key="1">
    <citation type="submission" date="2021-12" db="EMBL/GenBank/DDBJ databases">
        <title>Convergent genome expansion in fungi linked to evolution of root-endophyte symbiosis.</title>
        <authorList>
            <consortium name="DOE Joint Genome Institute"/>
            <person name="Ke Y.-H."/>
            <person name="Bonito G."/>
            <person name="Liao H.-L."/>
            <person name="Looney B."/>
            <person name="Rojas-Flechas A."/>
            <person name="Nash J."/>
            <person name="Hameed K."/>
            <person name="Schadt C."/>
            <person name="Martin F."/>
            <person name="Crous P.W."/>
            <person name="Miettinen O."/>
            <person name="Magnuson J.K."/>
            <person name="Labbe J."/>
            <person name="Jacobson D."/>
            <person name="Doktycz M.J."/>
            <person name="Veneault-Fourrey C."/>
            <person name="Kuo A."/>
            <person name="Mondo S."/>
            <person name="Calhoun S."/>
            <person name="Riley R."/>
            <person name="Ohm R."/>
            <person name="LaButti K."/>
            <person name="Andreopoulos B."/>
            <person name="Pangilinan J."/>
            <person name="Nolan M."/>
            <person name="Tritt A."/>
            <person name="Clum A."/>
            <person name="Lipzen A."/>
            <person name="Daum C."/>
            <person name="Barry K."/>
            <person name="Grigoriev I.V."/>
            <person name="Vilgalys R."/>
        </authorList>
    </citation>
    <scope>NUCLEOTIDE SEQUENCE</scope>
    <source>
        <strain evidence="2">PMI_201</strain>
    </source>
</reference>
<evidence type="ECO:0000313" key="2">
    <source>
        <dbReference type="EMBL" id="KAH8691458.1"/>
    </source>
</evidence>
<organism evidence="2 3">
    <name type="scientific">Talaromyces proteolyticus</name>
    <dbReference type="NCBI Taxonomy" id="1131652"/>
    <lineage>
        <taxon>Eukaryota</taxon>
        <taxon>Fungi</taxon>
        <taxon>Dikarya</taxon>
        <taxon>Ascomycota</taxon>
        <taxon>Pezizomycotina</taxon>
        <taxon>Eurotiomycetes</taxon>
        <taxon>Eurotiomycetidae</taxon>
        <taxon>Eurotiales</taxon>
        <taxon>Trichocomaceae</taxon>
        <taxon>Talaromyces</taxon>
        <taxon>Talaromyces sect. Bacilispori</taxon>
    </lineage>
</organism>
<evidence type="ECO:0000313" key="3">
    <source>
        <dbReference type="Proteomes" id="UP001201262"/>
    </source>
</evidence>
<gene>
    <name evidence="2" type="ORF">BGW36DRAFT_388367</name>
</gene>
<dbReference type="EMBL" id="JAJTJA010000012">
    <property type="protein sequence ID" value="KAH8691458.1"/>
    <property type="molecule type" value="Genomic_DNA"/>
</dbReference>
<feature type="compositionally biased region" description="Basic residues" evidence="1">
    <location>
        <begin position="140"/>
        <end position="149"/>
    </location>
</feature>
<proteinExistence type="predicted"/>
<sequence length="149" mass="16142">MGLFGRQSTESAATASSSVSSMSPRRSHQDTSPDSHRGRFFNSRRNESPATTASISNGSMKHSNSVLHRSGFHREDPTIAAAREQVNLAEGAERAADKALVAARQAVKDAREHVKRLEKEAAEEARLAKIKQDQAASISKRAKPLGRHG</sequence>
<dbReference type="GeneID" id="70247504"/>
<comment type="caution">
    <text evidence="2">The sequence shown here is derived from an EMBL/GenBank/DDBJ whole genome shotgun (WGS) entry which is preliminary data.</text>
</comment>
<dbReference type="Proteomes" id="UP001201262">
    <property type="component" value="Unassembled WGS sequence"/>
</dbReference>
<feature type="compositionally biased region" description="Basic and acidic residues" evidence="1">
    <location>
        <begin position="27"/>
        <end position="37"/>
    </location>
</feature>
<feature type="region of interest" description="Disordered" evidence="1">
    <location>
        <begin position="1"/>
        <end position="77"/>
    </location>
</feature>
<feature type="compositionally biased region" description="Low complexity" evidence="1">
    <location>
        <begin position="1"/>
        <end position="24"/>
    </location>
</feature>
<feature type="region of interest" description="Disordered" evidence="1">
    <location>
        <begin position="128"/>
        <end position="149"/>
    </location>
</feature>
<name>A0AAD4KJ34_9EURO</name>
<keyword evidence="3" id="KW-1185">Reference proteome</keyword>
<dbReference type="RefSeq" id="XP_046067550.1">
    <property type="nucleotide sequence ID" value="XM_046217217.1"/>
</dbReference>
<feature type="compositionally biased region" description="Polar residues" evidence="1">
    <location>
        <begin position="48"/>
        <end position="67"/>
    </location>
</feature>